<dbReference type="Proteomes" id="UP000021369">
    <property type="component" value="Unassembled WGS sequence"/>
</dbReference>
<dbReference type="OrthoDB" id="1863153at2"/>
<keyword evidence="5" id="KW-1185">Reference proteome</keyword>
<feature type="region of interest" description="Disordered" evidence="2">
    <location>
        <begin position="1"/>
        <end position="59"/>
    </location>
</feature>
<keyword evidence="3" id="KW-0472">Membrane</keyword>
<evidence type="ECO:0000256" key="3">
    <source>
        <dbReference type="SAM" id="Phobius"/>
    </source>
</evidence>
<proteinExistence type="predicted"/>
<sequence>MKRDDELDIHDENAENDNDLGDAAELLMAAELNSADETEDDDNEYTESADEYAEDEYTEDVYIENIPETAEDEPLPDDEENIGENVGSKRKRSVFRPVLFAIIVCFCVIAAVDMMSQQNEIEQLRQETVMMTGKIEETKQKNDEYTALLEADEDEFMERVAVEQLGYSYPNERRYYIVNKSE</sequence>
<evidence type="ECO:0000313" key="4">
    <source>
        <dbReference type="EMBL" id="EXM39102.1"/>
    </source>
</evidence>
<comment type="caution">
    <text evidence="4">The sequence shown here is derived from an EMBL/GenBank/DDBJ whole genome shotgun (WGS) entry which is preliminary data.</text>
</comment>
<gene>
    <name evidence="4" type="ORF">RASY3_12525</name>
</gene>
<feature type="transmembrane region" description="Helical" evidence="3">
    <location>
        <begin position="98"/>
        <end position="116"/>
    </location>
</feature>
<evidence type="ECO:0000313" key="5">
    <source>
        <dbReference type="Proteomes" id="UP000021369"/>
    </source>
</evidence>
<dbReference type="AlphaFoldDB" id="A0A011V0W8"/>
<keyword evidence="1" id="KW-0175">Coiled coil</keyword>
<dbReference type="PATRIC" id="fig|1341156.4.peg.2442"/>
<evidence type="ECO:0000256" key="1">
    <source>
        <dbReference type="SAM" id="Coils"/>
    </source>
</evidence>
<name>A0A011V0W8_RUMAL</name>
<accession>A0A011V0W8</accession>
<keyword evidence="3" id="KW-1133">Transmembrane helix</keyword>
<keyword evidence="3" id="KW-0812">Transmembrane</keyword>
<feature type="compositionally biased region" description="Acidic residues" evidence="2">
    <location>
        <begin position="34"/>
        <end position="59"/>
    </location>
</feature>
<dbReference type="RefSeq" id="WP_037288644.1">
    <property type="nucleotide sequence ID" value="NZ_JEOB01000003.1"/>
</dbReference>
<feature type="compositionally biased region" description="Basic and acidic residues" evidence="2">
    <location>
        <begin position="1"/>
        <end position="13"/>
    </location>
</feature>
<evidence type="ECO:0000256" key="2">
    <source>
        <dbReference type="SAM" id="MobiDB-lite"/>
    </source>
</evidence>
<protein>
    <submittedName>
        <fullName evidence="4">Septum formation initiator</fullName>
    </submittedName>
</protein>
<feature type="coiled-coil region" evidence="1">
    <location>
        <begin position="121"/>
        <end position="155"/>
    </location>
</feature>
<organism evidence="4 5">
    <name type="scientific">Ruminococcus albus SY3</name>
    <dbReference type="NCBI Taxonomy" id="1341156"/>
    <lineage>
        <taxon>Bacteria</taxon>
        <taxon>Bacillati</taxon>
        <taxon>Bacillota</taxon>
        <taxon>Clostridia</taxon>
        <taxon>Eubacteriales</taxon>
        <taxon>Oscillospiraceae</taxon>
        <taxon>Ruminococcus</taxon>
    </lineage>
</organism>
<reference evidence="4 5" key="1">
    <citation type="submission" date="2013-06" db="EMBL/GenBank/DDBJ databases">
        <title>Rumen cellulosomics: divergent fiber-degrading strategies revealed by comparative genome-wide analysis of six Ruminococcal strains.</title>
        <authorList>
            <person name="Dassa B."/>
            <person name="Borovok I."/>
            <person name="Lamed R."/>
            <person name="Flint H."/>
            <person name="Yeoman C.J."/>
            <person name="White B."/>
            <person name="Bayer E.A."/>
        </authorList>
    </citation>
    <scope>NUCLEOTIDE SEQUENCE [LARGE SCALE GENOMIC DNA]</scope>
    <source>
        <strain evidence="4 5">SY3</strain>
    </source>
</reference>
<dbReference type="EMBL" id="JEOB01000003">
    <property type="protein sequence ID" value="EXM39102.1"/>
    <property type="molecule type" value="Genomic_DNA"/>
</dbReference>